<reference evidence="5 6" key="1">
    <citation type="journal article" date="2014" name="Genome Announc.">
        <title>Draft Genome Sequence of Cytophaga fermentans JCM 21142T, a Facultative Anaerobe Isolated from Marine Mud.</title>
        <authorList>
            <person name="Starns D."/>
            <person name="Oshima K."/>
            <person name="Suda W."/>
            <person name="Iino T."/>
            <person name="Yuki M."/>
            <person name="Inoue J."/>
            <person name="Kitamura K."/>
            <person name="Iida T."/>
            <person name="Darby A."/>
            <person name="Hattori M."/>
            <person name="Ohkuma M."/>
        </authorList>
    </citation>
    <scope>NUCLEOTIDE SEQUENCE [LARGE SCALE GENOMIC DNA]</scope>
    <source>
        <strain evidence="5 6">JCM 21142</strain>
    </source>
</reference>
<keyword evidence="6" id="KW-1185">Reference proteome</keyword>
<dbReference type="Gene3D" id="2.40.170.20">
    <property type="entry name" value="TonB-dependent receptor, beta-barrel domain"/>
    <property type="match status" value="1"/>
</dbReference>
<dbReference type="OrthoDB" id="8727862at2"/>
<dbReference type="Proteomes" id="UP000019402">
    <property type="component" value="Unassembled WGS sequence"/>
</dbReference>
<evidence type="ECO:0000256" key="3">
    <source>
        <dbReference type="ARBA" id="ARBA00023237"/>
    </source>
</evidence>
<accession>W7YAM2</accession>
<keyword evidence="5" id="KW-0675">Receptor</keyword>
<keyword evidence="3" id="KW-0998">Cell outer membrane</keyword>
<comment type="subcellular location">
    <subcellularLocation>
        <location evidence="1">Cell outer membrane</location>
    </subcellularLocation>
</comment>
<dbReference type="RefSeq" id="WP_052522291.1">
    <property type="nucleotide sequence ID" value="NZ_BAMD01000050.1"/>
</dbReference>
<dbReference type="AlphaFoldDB" id="W7YAM2"/>
<evidence type="ECO:0000313" key="5">
    <source>
        <dbReference type="EMBL" id="GAF04608.1"/>
    </source>
</evidence>
<dbReference type="PANTHER" id="PTHR40980">
    <property type="entry name" value="PLUG DOMAIN-CONTAINING PROTEIN"/>
    <property type="match status" value="1"/>
</dbReference>
<dbReference type="eggNOG" id="COG4771">
    <property type="taxonomic scope" value="Bacteria"/>
</dbReference>
<dbReference type="InterPro" id="IPR036942">
    <property type="entry name" value="Beta-barrel_TonB_sf"/>
</dbReference>
<proteinExistence type="predicted"/>
<dbReference type="PANTHER" id="PTHR40980:SF4">
    <property type="entry name" value="TONB-DEPENDENT RECEPTOR-LIKE BETA-BARREL DOMAIN-CONTAINING PROTEIN"/>
    <property type="match status" value="1"/>
</dbReference>
<evidence type="ECO:0000259" key="4">
    <source>
        <dbReference type="Pfam" id="PF00593"/>
    </source>
</evidence>
<dbReference type="Pfam" id="PF00593">
    <property type="entry name" value="TonB_dep_Rec_b-barrel"/>
    <property type="match status" value="1"/>
</dbReference>
<dbReference type="SUPFAM" id="SSF56935">
    <property type="entry name" value="Porins"/>
    <property type="match status" value="1"/>
</dbReference>
<evidence type="ECO:0000256" key="2">
    <source>
        <dbReference type="ARBA" id="ARBA00023136"/>
    </source>
</evidence>
<protein>
    <submittedName>
        <fullName evidence="5">Outer membrane cobalamin receptor protein</fullName>
    </submittedName>
</protein>
<comment type="caution">
    <text evidence="5">The sequence shown here is derived from an EMBL/GenBank/DDBJ whole genome shotgun (WGS) entry which is preliminary data.</text>
</comment>
<name>W7YAM2_9BACT</name>
<organism evidence="5 6">
    <name type="scientific">Saccharicrinis fermentans DSM 9555 = JCM 21142</name>
    <dbReference type="NCBI Taxonomy" id="869213"/>
    <lineage>
        <taxon>Bacteria</taxon>
        <taxon>Pseudomonadati</taxon>
        <taxon>Bacteroidota</taxon>
        <taxon>Bacteroidia</taxon>
        <taxon>Marinilabiliales</taxon>
        <taxon>Marinilabiliaceae</taxon>
        <taxon>Saccharicrinis</taxon>
    </lineage>
</organism>
<sequence>MAEHYFKSIGIVSAGFFYKDIHDFIVHERHNDYTYEGTEWHKFERPINGGDVSLWGLEFSAQRQLDFLPGFLKRLGLYTNYTYTHSAITNFNIEDREDENLSMPGSPEHTLNASISYETSKFTGRLSFNYASSFMDEFDDEAFKDIYYDEVTYLDLNLSYAFHKNYMVYTDFNNLLNQPLRYFQGKSNRTYQMEYYGTTAKIGLKLNF</sequence>
<dbReference type="InterPro" id="IPR000531">
    <property type="entry name" value="Beta-barrel_TonB"/>
</dbReference>
<dbReference type="GO" id="GO:0009279">
    <property type="term" value="C:cell outer membrane"/>
    <property type="evidence" value="ECO:0007669"/>
    <property type="project" value="UniProtKB-SubCell"/>
</dbReference>
<evidence type="ECO:0000313" key="6">
    <source>
        <dbReference type="Proteomes" id="UP000019402"/>
    </source>
</evidence>
<evidence type="ECO:0000256" key="1">
    <source>
        <dbReference type="ARBA" id="ARBA00004442"/>
    </source>
</evidence>
<gene>
    <name evidence="5" type="ORF">JCM21142_93320</name>
</gene>
<keyword evidence="2" id="KW-0472">Membrane</keyword>
<dbReference type="EMBL" id="BAMD01000050">
    <property type="protein sequence ID" value="GAF04608.1"/>
    <property type="molecule type" value="Genomic_DNA"/>
</dbReference>
<feature type="domain" description="TonB-dependent receptor-like beta-barrel" evidence="4">
    <location>
        <begin position="6"/>
        <end position="175"/>
    </location>
</feature>